<protein>
    <submittedName>
        <fullName evidence="2">Uncharacterized protein</fullName>
    </submittedName>
</protein>
<dbReference type="EMBL" id="ML995826">
    <property type="protein sequence ID" value="KAF2770437.1"/>
    <property type="molecule type" value="Genomic_DNA"/>
</dbReference>
<accession>A0A6G1LC24</accession>
<gene>
    <name evidence="2" type="ORF">EJ03DRAFT_326560</name>
</gene>
<feature type="region of interest" description="Disordered" evidence="1">
    <location>
        <begin position="76"/>
        <end position="104"/>
    </location>
</feature>
<proteinExistence type="predicted"/>
<organism evidence="2 3">
    <name type="scientific">Teratosphaeria nubilosa</name>
    <dbReference type="NCBI Taxonomy" id="161662"/>
    <lineage>
        <taxon>Eukaryota</taxon>
        <taxon>Fungi</taxon>
        <taxon>Dikarya</taxon>
        <taxon>Ascomycota</taxon>
        <taxon>Pezizomycotina</taxon>
        <taxon>Dothideomycetes</taxon>
        <taxon>Dothideomycetidae</taxon>
        <taxon>Mycosphaerellales</taxon>
        <taxon>Teratosphaeriaceae</taxon>
        <taxon>Teratosphaeria</taxon>
    </lineage>
</organism>
<dbReference type="Proteomes" id="UP000799436">
    <property type="component" value="Unassembled WGS sequence"/>
</dbReference>
<sequence length="104" mass="12103">MKSRSLQLLKRHNRRLKEENHTKEFSYATTMVQLGRGNPFPLAGENIRHFLIDLEPVPTVDTGRCISPNSKLRDRRIRSERVDTTDRPIMPWASNTTPHARSRP</sequence>
<evidence type="ECO:0000313" key="2">
    <source>
        <dbReference type="EMBL" id="KAF2770437.1"/>
    </source>
</evidence>
<feature type="compositionally biased region" description="Basic and acidic residues" evidence="1">
    <location>
        <begin position="77"/>
        <end position="86"/>
    </location>
</feature>
<dbReference type="AlphaFoldDB" id="A0A6G1LC24"/>
<keyword evidence="3" id="KW-1185">Reference proteome</keyword>
<reference evidence="2" key="1">
    <citation type="journal article" date="2020" name="Stud. Mycol.">
        <title>101 Dothideomycetes genomes: a test case for predicting lifestyles and emergence of pathogens.</title>
        <authorList>
            <person name="Haridas S."/>
            <person name="Albert R."/>
            <person name="Binder M."/>
            <person name="Bloem J."/>
            <person name="Labutti K."/>
            <person name="Salamov A."/>
            <person name="Andreopoulos B."/>
            <person name="Baker S."/>
            <person name="Barry K."/>
            <person name="Bills G."/>
            <person name="Bluhm B."/>
            <person name="Cannon C."/>
            <person name="Castanera R."/>
            <person name="Culley D."/>
            <person name="Daum C."/>
            <person name="Ezra D."/>
            <person name="Gonzalez J."/>
            <person name="Henrissat B."/>
            <person name="Kuo A."/>
            <person name="Liang C."/>
            <person name="Lipzen A."/>
            <person name="Lutzoni F."/>
            <person name="Magnuson J."/>
            <person name="Mondo S."/>
            <person name="Nolan M."/>
            <person name="Ohm R."/>
            <person name="Pangilinan J."/>
            <person name="Park H.-J."/>
            <person name="Ramirez L."/>
            <person name="Alfaro M."/>
            <person name="Sun H."/>
            <person name="Tritt A."/>
            <person name="Yoshinaga Y."/>
            <person name="Zwiers L.-H."/>
            <person name="Turgeon B."/>
            <person name="Goodwin S."/>
            <person name="Spatafora J."/>
            <person name="Crous P."/>
            <person name="Grigoriev I."/>
        </authorList>
    </citation>
    <scope>NUCLEOTIDE SEQUENCE</scope>
    <source>
        <strain evidence="2">CBS 116005</strain>
    </source>
</reference>
<feature type="compositionally biased region" description="Polar residues" evidence="1">
    <location>
        <begin position="93"/>
        <end position="104"/>
    </location>
</feature>
<name>A0A6G1LC24_9PEZI</name>
<evidence type="ECO:0000256" key="1">
    <source>
        <dbReference type="SAM" id="MobiDB-lite"/>
    </source>
</evidence>
<evidence type="ECO:0000313" key="3">
    <source>
        <dbReference type="Proteomes" id="UP000799436"/>
    </source>
</evidence>